<evidence type="ECO:0000313" key="2">
    <source>
        <dbReference type="Proteomes" id="UP000607653"/>
    </source>
</evidence>
<name>A0A822YE95_NELNU</name>
<sequence length="42" mass="4737">MRSGEGFLFVTQKLSPDSSTDLHLLEIRTVTYLRLFAPLNAV</sequence>
<keyword evidence="2" id="KW-1185">Reference proteome</keyword>
<gene>
    <name evidence="1" type="ORF">HUJ06_031289</name>
</gene>
<reference evidence="1 2" key="1">
    <citation type="journal article" date="2020" name="Mol. Biol. Evol.">
        <title>Distinct Expression and Methylation Patterns for Genes with Different Fates following a Single Whole-Genome Duplication in Flowering Plants.</title>
        <authorList>
            <person name="Shi T."/>
            <person name="Rahmani R.S."/>
            <person name="Gugger P.F."/>
            <person name="Wang M."/>
            <person name="Li H."/>
            <person name="Zhang Y."/>
            <person name="Li Z."/>
            <person name="Wang Q."/>
            <person name="Van de Peer Y."/>
            <person name="Marchal K."/>
            <person name="Chen J."/>
        </authorList>
    </citation>
    <scope>NUCLEOTIDE SEQUENCE [LARGE SCALE GENOMIC DNA]</scope>
    <source>
        <tissue evidence="1">Leaf</tissue>
    </source>
</reference>
<accession>A0A822YE95</accession>
<dbReference type="EMBL" id="DUZY01000002">
    <property type="protein sequence ID" value="DAD29821.1"/>
    <property type="molecule type" value="Genomic_DNA"/>
</dbReference>
<dbReference type="AlphaFoldDB" id="A0A822YE95"/>
<comment type="caution">
    <text evidence="1">The sequence shown here is derived from an EMBL/GenBank/DDBJ whole genome shotgun (WGS) entry which is preliminary data.</text>
</comment>
<protein>
    <submittedName>
        <fullName evidence="1">Uncharacterized protein</fullName>
    </submittedName>
</protein>
<evidence type="ECO:0000313" key="1">
    <source>
        <dbReference type="EMBL" id="DAD29821.1"/>
    </source>
</evidence>
<organism evidence="1 2">
    <name type="scientific">Nelumbo nucifera</name>
    <name type="common">Sacred lotus</name>
    <dbReference type="NCBI Taxonomy" id="4432"/>
    <lineage>
        <taxon>Eukaryota</taxon>
        <taxon>Viridiplantae</taxon>
        <taxon>Streptophyta</taxon>
        <taxon>Embryophyta</taxon>
        <taxon>Tracheophyta</taxon>
        <taxon>Spermatophyta</taxon>
        <taxon>Magnoliopsida</taxon>
        <taxon>Proteales</taxon>
        <taxon>Nelumbonaceae</taxon>
        <taxon>Nelumbo</taxon>
    </lineage>
</organism>
<proteinExistence type="predicted"/>
<dbReference type="Proteomes" id="UP000607653">
    <property type="component" value="Unassembled WGS sequence"/>
</dbReference>